<dbReference type="InterPro" id="IPR003888">
    <property type="entry name" value="FYrich_N"/>
</dbReference>
<evidence type="ECO:0000259" key="16">
    <source>
        <dbReference type="PROSITE" id="PS51183"/>
    </source>
</evidence>
<evidence type="ECO:0000256" key="1">
    <source>
        <dbReference type="ARBA" id="ARBA00001954"/>
    </source>
</evidence>
<evidence type="ECO:0000256" key="9">
    <source>
        <dbReference type="ARBA" id="ARBA00023015"/>
    </source>
</evidence>
<dbReference type="GO" id="GO:0048731">
    <property type="term" value="P:system development"/>
    <property type="evidence" value="ECO:0007669"/>
    <property type="project" value="UniProtKB-ARBA"/>
</dbReference>
<keyword evidence="11" id="KW-0539">Nucleus</keyword>
<dbReference type="SUPFAM" id="SSF51197">
    <property type="entry name" value="Clavaminate synthase-like"/>
    <property type="match status" value="1"/>
</dbReference>
<dbReference type="Gene3D" id="2.60.120.650">
    <property type="entry name" value="Cupin"/>
    <property type="match status" value="1"/>
</dbReference>
<dbReference type="GO" id="GO:0046872">
    <property type="term" value="F:metal ion binding"/>
    <property type="evidence" value="ECO:0007669"/>
    <property type="project" value="UniProtKB-KW"/>
</dbReference>
<dbReference type="GO" id="GO:0000785">
    <property type="term" value="C:chromatin"/>
    <property type="evidence" value="ECO:0007669"/>
    <property type="project" value="TreeGrafter"/>
</dbReference>
<keyword evidence="10" id="KW-0804">Transcription</keyword>
<evidence type="ECO:0000313" key="18">
    <source>
        <dbReference type="EMBL" id="KAK3188811.1"/>
    </source>
</evidence>
<comment type="similarity">
    <text evidence="3">Belongs to the JARID1 histone demethylase family.</text>
</comment>
<keyword evidence="4" id="KW-0479">Metal-binding</keyword>
<dbReference type="SMART" id="SM00545">
    <property type="entry name" value="JmjN"/>
    <property type="match status" value="1"/>
</dbReference>
<evidence type="ECO:0000256" key="10">
    <source>
        <dbReference type="ARBA" id="ARBA00023163"/>
    </source>
</evidence>
<evidence type="ECO:0000256" key="3">
    <source>
        <dbReference type="ARBA" id="ARBA00006801"/>
    </source>
</evidence>
<organism evidence="18 19">
    <name type="scientific">Dipteronia sinensis</name>
    <dbReference type="NCBI Taxonomy" id="43782"/>
    <lineage>
        <taxon>Eukaryota</taxon>
        <taxon>Viridiplantae</taxon>
        <taxon>Streptophyta</taxon>
        <taxon>Embryophyta</taxon>
        <taxon>Tracheophyta</taxon>
        <taxon>Spermatophyta</taxon>
        <taxon>Magnoliopsida</taxon>
        <taxon>eudicotyledons</taxon>
        <taxon>Gunneridae</taxon>
        <taxon>Pentapetalae</taxon>
        <taxon>rosids</taxon>
        <taxon>malvids</taxon>
        <taxon>Sapindales</taxon>
        <taxon>Sapindaceae</taxon>
        <taxon>Hippocastanoideae</taxon>
        <taxon>Acereae</taxon>
        <taxon>Dipteronia</taxon>
    </lineage>
</organism>
<accession>A0AAD9ZS37</accession>
<feature type="region of interest" description="Disordered" evidence="15">
    <location>
        <begin position="118"/>
        <end position="159"/>
    </location>
</feature>
<evidence type="ECO:0000256" key="2">
    <source>
        <dbReference type="ARBA" id="ARBA00004123"/>
    </source>
</evidence>
<keyword evidence="19" id="KW-1185">Reference proteome</keyword>
<feature type="domain" description="JmjN" evidence="16">
    <location>
        <begin position="57"/>
        <end position="98"/>
    </location>
</feature>
<keyword evidence="8" id="KW-0408">Iron</keyword>
<dbReference type="PROSITE" id="PS51183">
    <property type="entry name" value="JMJN"/>
    <property type="match status" value="1"/>
</dbReference>
<keyword evidence="7" id="KW-0560">Oxidoreductase</keyword>
<comment type="caution">
    <text evidence="18">The sequence shown here is derived from an EMBL/GenBank/DDBJ whole genome shotgun (WGS) entry which is preliminary data.</text>
</comment>
<evidence type="ECO:0000256" key="7">
    <source>
        <dbReference type="ARBA" id="ARBA00023002"/>
    </source>
</evidence>
<keyword evidence="9" id="KW-0805">Transcription regulation</keyword>
<dbReference type="InterPro" id="IPR003349">
    <property type="entry name" value="JmjN"/>
</dbReference>
<dbReference type="GO" id="GO:0051093">
    <property type="term" value="P:negative regulation of developmental process"/>
    <property type="evidence" value="ECO:0007669"/>
    <property type="project" value="UniProtKB-ARBA"/>
</dbReference>
<comment type="catalytic activity">
    <reaction evidence="12">
        <text>N(6),N(6)-dimethyl-L-lysyl(4)-[histone H3] + 2-oxoglutarate + O2 = N(6)-methyl-L-lysyl(4)-[histone H3] + formaldehyde + succinate + CO2</text>
        <dbReference type="Rhea" id="RHEA:60216"/>
        <dbReference type="Rhea" id="RHEA-COMP:15540"/>
        <dbReference type="Rhea" id="RHEA-COMP:15543"/>
        <dbReference type="ChEBI" id="CHEBI:15379"/>
        <dbReference type="ChEBI" id="CHEBI:16526"/>
        <dbReference type="ChEBI" id="CHEBI:16810"/>
        <dbReference type="ChEBI" id="CHEBI:16842"/>
        <dbReference type="ChEBI" id="CHEBI:30031"/>
        <dbReference type="ChEBI" id="CHEBI:61929"/>
        <dbReference type="ChEBI" id="CHEBI:61976"/>
    </reaction>
    <physiologicalReaction direction="left-to-right" evidence="12">
        <dbReference type="Rhea" id="RHEA:60217"/>
    </physiologicalReaction>
</comment>
<dbReference type="GO" id="GO:0048589">
    <property type="term" value="P:developmental growth"/>
    <property type="evidence" value="ECO:0007669"/>
    <property type="project" value="UniProtKB-ARBA"/>
</dbReference>
<evidence type="ECO:0000256" key="8">
    <source>
        <dbReference type="ARBA" id="ARBA00023004"/>
    </source>
</evidence>
<dbReference type="SMART" id="SM00542">
    <property type="entry name" value="FYRC"/>
    <property type="match status" value="1"/>
</dbReference>
<dbReference type="PANTHER" id="PTHR10694">
    <property type="entry name" value="LYSINE-SPECIFIC DEMETHYLASE"/>
    <property type="match status" value="1"/>
</dbReference>
<feature type="compositionally biased region" description="Polar residues" evidence="15">
    <location>
        <begin position="21"/>
        <end position="39"/>
    </location>
</feature>
<dbReference type="GO" id="GO:0006355">
    <property type="term" value="P:regulation of DNA-templated transcription"/>
    <property type="evidence" value="ECO:0007669"/>
    <property type="project" value="UniProtKB-ARBA"/>
</dbReference>
<dbReference type="Pfam" id="PF02375">
    <property type="entry name" value="JmjN"/>
    <property type="match status" value="1"/>
</dbReference>
<feature type="domain" description="JmjC" evidence="17">
    <location>
        <begin position="265"/>
        <end position="431"/>
    </location>
</feature>
<evidence type="ECO:0000259" key="17">
    <source>
        <dbReference type="PROSITE" id="PS51184"/>
    </source>
</evidence>
<dbReference type="Proteomes" id="UP001281410">
    <property type="component" value="Unassembled WGS sequence"/>
</dbReference>
<keyword evidence="5" id="KW-0156">Chromatin regulator</keyword>
<feature type="compositionally biased region" description="Basic residues" evidence="15">
    <location>
        <begin position="128"/>
        <end position="152"/>
    </location>
</feature>
<dbReference type="SMART" id="SM00558">
    <property type="entry name" value="JmjC"/>
    <property type="match status" value="1"/>
</dbReference>
<protein>
    <submittedName>
        <fullName evidence="18">Uncharacterized protein</fullName>
    </submittedName>
</protein>
<dbReference type="InterPro" id="IPR003889">
    <property type="entry name" value="FYrich_C"/>
</dbReference>
<evidence type="ECO:0000256" key="13">
    <source>
        <dbReference type="ARBA" id="ARBA00050935"/>
    </source>
</evidence>
<comment type="catalytic activity">
    <reaction evidence="14">
        <text>N(6),N(6),N(6)-trimethyl-L-lysyl(4)-[histone H3] + 2-oxoglutarate + O2 = N(6),N(6)-dimethyl-L-lysyl(4)-[histone H3] + formaldehyde + succinate + CO2</text>
        <dbReference type="Rhea" id="RHEA:60212"/>
        <dbReference type="Rhea" id="RHEA-COMP:15537"/>
        <dbReference type="Rhea" id="RHEA-COMP:15540"/>
        <dbReference type="ChEBI" id="CHEBI:15379"/>
        <dbReference type="ChEBI" id="CHEBI:16526"/>
        <dbReference type="ChEBI" id="CHEBI:16810"/>
        <dbReference type="ChEBI" id="CHEBI:16842"/>
        <dbReference type="ChEBI" id="CHEBI:30031"/>
        <dbReference type="ChEBI" id="CHEBI:61961"/>
        <dbReference type="ChEBI" id="CHEBI:61976"/>
    </reaction>
    <physiologicalReaction direction="left-to-right" evidence="14">
        <dbReference type="Rhea" id="RHEA:60213"/>
    </physiologicalReaction>
</comment>
<dbReference type="Pfam" id="PF02373">
    <property type="entry name" value="JmjC"/>
    <property type="match status" value="1"/>
</dbReference>
<dbReference type="GO" id="GO:0034647">
    <property type="term" value="F:histone H3K4me/H3K4me2/H3K4me3 demethylase activity"/>
    <property type="evidence" value="ECO:0007669"/>
    <property type="project" value="TreeGrafter"/>
</dbReference>
<evidence type="ECO:0000256" key="14">
    <source>
        <dbReference type="ARBA" id="ARBA00051640"/>
    </source>
</evidence>
<dbReference type="PANTHER" id="PTHR10694:SF105">
    <property type="entry name" value="LYSINE-SPECIFIC DEMETHYLASE JMJ14"/>
    <property type="match status" value="1"/>
</dbReference>
<dbReference type="GO" id="GO:0005634">
    <property type="term" value="C:nucleus"/>
    <property type="evidence" value="ECO:0007669"/>
    <property type="project" value="UniProtKB-SubCell"/>
</dbReference>
<proteinExistence type="inferred from homology"/>
<dbReference type="Gene3D" id="3.30.160.360">
    <property type="match status" value="1"/>
</dbReference>
<evidence type="ECO:0000256" key="12">
    <source>
        <dbReference type="ARBA" id="ARBA00050619"/>
    </source>
</evidence>
<comment type="subcellular location">
    <subcellularLocation>
        <location evidence="2">Nucleus</location>
    </subcellularLocation>
</comment>
<evidence type="ECO:0000256" key="11">
    <source>
        <dbReference type="ARBA" id="ARBA00023242"/>
    </source>
</evidence>
<feature type="region of interest" description="Disordered" evidence="15">
    <location>
        <begin position="1"/>
        <end position="42"/>
    </location>
</feature>
<evidence type="ECO:0000256" key="5">
    <source>
        <dbReference type="ARBA" id="ARBA00022853"/>
    </source>
</evidence>
<name>A0AAD9ZS37_9ROSI</name>
<dbReference type="FunFam" id="3.30.160.360:FF:000005">
    <property type="entry name" value="Putative lysine-specific demethylase JMJ16"/>
    <property type="match status" value="1"/>
</dbReference>
<dbReference type="EMBL" id="JANJYJ010000009">
    <property type="protein sequence ID" value="KAK3188811.1"/>
    <property type="molecule type" value="Genomic_DNA"/>
</dbReference>
<comment type="cofactor">
    <cofactor evidence="1">
        <name>Fe(2+)</name>
        <dbReference type="ChEBI" id="CHEBI:29033"/>
    </cofactor>
</comment>
<dbReference type="SMART" id="SM00541">
    <property type="entry name" value="FYRN"/>
    <property type="match status" value="1"/>
</dbReference>
<dbReference type="PROSITE" id="PS51184">
    <property type="entry name" value="JMJC"/>
    <property type="match status" value="1"/>
</dbReference>
<dbReference type="PROSITE" id="PS51542">
    <property type="entry name" value="FYRN"/>
    <property type="match status" value="1"/>
</dbReference>
<evidence type="ECO:0000256" key="4">
    <source>
        <dbReference type="ARBA" id="ARBA00022723"/>
    </source>
</evidence>
<keyword evidence="6" id="KW-0223">Dioxygenase</keyword>
<dbReference type="Pfam" id="PF02928">
    <property type="entry name" value="zf-C5HC2"/>
    <property type="match status" value="1"/>
</dbReference>
<evidence type="ECO:0000256" key="6">
    <source>
        <dbReference type="ARBA" id="ARBA00022964"/>
    </source>
</evidence>
<dbReference type="InterPro" id="IPR003347">
    <property type="entry name" value="JmjC_dom"/>
</dbReference>
<dbReference type="Pfam" id="PF05964">
    <property type="entry name" value="FYRN"/>
    <property type="match status" value="1"/>
</dbReference>
<dbReference type="Pfam" id="PF05965">
    <property type="entry name" value="FYRC"/>
    <property type="match status" value="1"/>
</dbReference>
<dbReference type="PROSITE" id="PS51543">
    <property type="entry name" value="FYRC"/>
    <property type="match status" value="1"/>
</dbReference>
<dbReference type="GO" id="GO:0045814">
    <property type="term" value="P:negative regulation of gene expression, epigenetic"/>
    <property type="evidence" value="ECO:0007669"/>
    <property type="project" value="UniProtKB-ARBA"/>
</dbReference>
<gene>
    <name evidence="18" type="ORF">Dsin_028372</name>
</gene>
<evidence type="ECO:0000313" key="19">
    <source>
        <dbReference type="Proteomes" id="UP001281410"/>
    </source>
</evidence>
<sequence length="1073" mass="121189">MEQLRLVAESHNNKEDHSLKHSSNGDNTIECSGSPQNGKVSARWDPAEACRPIIDEAPVFYPTAEEFEDTLGYIAKIRTKAESFGICRIVPPSSWIPPCPLKAKEIWGNAKFSTRSQQVELLQNREPMKRKNRNRKRKRRRQSRMGSTRRRASSGSQANIASETDEKFGFLSGPDYTLEEFQKHADNFKERYFIMKDSKERLNSDGFEHKRWEPSVEDIEGEYWRIVEQSIDEVEVYYGADLETGAFGSGFPKASSMITETDSHPYSTSGWNLNNLPRLPGSVLCFEGCDISGVLVPWLYVGMCFSSFCWHVEDHFLYSLNYLHWGDPKIWYGVPGSHACTLESTMRKHLPDLFEEQPDLLHELVTQLSPSVLKTEGVPVYRAVQHSGEFVLTFPRAYHSGFNCGFNCAEAVNVAPVDWLSHGQQAVELYSDQHRKTSLSHDKLLFGSVQAAVLALWQLLVLQKETPGNLRWTSVCGKDGMLTKALKTRVQIKKEKIEKLPTGLKLQKMEKDFDLNSERECFSCFYDLHTSAAGCKCSPDRFACLKHANIFCSCEIDHRFVLLRYTMDELNILVEALEGGVQALRIWASENFGVSLCSETDGSVAKVDLKSELSTMECGEQKRSSYSSPRKEEIVDVNDPCCSYSHVSSEVVQLESQHGTLSLSGSHLSIESNNDFNDENQAMNMIKEAKVDWRSCIDLNLYAASDDHECKLLHVPDEHDKEAIVDVKIPLLVCNQEKVYGLGAVKEPDKKRLCSDCNSSDSHENPNEGWPSCAGLIEDTDLFDSKKLFGVDLILPHSNGKAPSDHFLKTKIIKSPEMRVSMTDQSYQRKQLDHCVEPVNYGSVVHGKMWCSKQAIFPKGFRSRVNFYSLLNPEKVCIYISEVLDAGLLGPIFKVTLEDCPSETFVNFSAEKCWEMVLQRLNQEILRRSSLGERGLPPLQNIDGLELFGFLSPPIIQAIEALDPNHQCTEYWNHKLMTLRNTGEINNGLRCFLGETENKVGGISLTEQDENNRSVGGNNSVDDEVDAVLQGLMKKASPKELKIMHRLLCSDAQSAERRTALRTLTEEIHKTSR</sequence>
<evidence type="ECO:0000256" key="15">
    <source>
        <dbReference type="SAM" id="MobiDB-lite"/>
    </source>
</evidence>
<reference evidence="18" key="1">
    <citation type="journal article" date="2023" name="Plant J.">
        <title>Genome sequences and population genomics provide insights into the demographic history, inbreeding, and mutation load of two 'living fossil' tree species of Dipteronia.</title>
        <authorList>
            <person name="Feng Y."/>
            <person name="Comes H.P."/>
            <person name="Chen J."/>
            <person name="Zhu S."/>
            <person name="Lu R."/>
            <person name="Zhang X."/>
            <person name="Li P."/>
            <person name="Qiu J."/>
            <person name="Olsen K.M."/>
            <person name="Qiu Y."/>
        </authorList>
    </citation>
    <scope>NUCLEOTIDE SEQUENCE</scope>
    <source>
        <strain evidence="18">NBL</strain>
    </source>
</reference>
<dbReference type="InterPro" id="IPR004198">
    <property type="entry name" value="Znf_C5HC2"/>
</dbReference>
<dbReference type="AlphaFoldDB" id="A0AAD9ZS37"/>
<comment type="catalytic activity">
    <reaction evidence="13">
        <text>N(6)-methyl-L-lysyl(4)-[histone H3] + 2-oxoglutarate + O2 = L-lysyl(4)-[histone H3] + formaldehyde + succinate + CO2</text>
        <dbReference type="Rhea" id="RHEA:60220"/>
        <dbReference type="Rhea" id="RHEA-COMP:15543"/>
        <dbReference type="Rhea" id="RHEA-COMP:15547"/>
        <dbReference type="ChEBI" id="CHEBI:15379"/>
        <dbReference type="ChEBI" id="CHEBI:16526"/>
        <dbReference type="ChEBI" id="CHEBI:16810"/>
        <dbReference type="ChEBI" id="CHEBI:16842"/>
        <dbReference type="ChEBI" id="CHEBI:29969"/>
        <dbReference type="ChEBI" id="CHEBI:30031"/>
        <dbReference type="ChEBI" id="CHEBI:61929"/>
    </reaction>
    <physiologicalReaction direction="left-to-right" evidence="13">
        <dbReference type="Rhea" id="RHEA:60221"/>
    </physiologicalReaction>
</comment>